<evidence type="ECO:0000259" key="1">
    <source>
        <dbReference type="Pfam" id="PF26035"/>
    </source>
</evidence>
<accession>A0A6J7H8H6</accession>
<name>A0A6J7H8H6_9ZZZZ</name>
<dbReference type="InterPro" id="IPR058498">
    <property type="entry name" value="DUF8185"/>
</dbReference>
<dbReference type="Pfam" id="PF26572">
    <property type="entry name" value="DUF8185"/>
    <property type="match status" value="1"/>
</dbReference>
<dbReference type="Pfam" id="PF26035">
    <property type="entry name" value="DUF8010"/>
    <property type="match status" value="1"/>
</dbReference>
<gene>
    <name evidence="3" type="ORF">UFOPK3610_01077</name>
</gene>
<organism evidence="3">
    <name type="scientific">freshwater metagenome</name>
    <dbReference type="NCBI Taxonomy" id="449393"/>
    <lineage>
        <taxon>unclassified sequences</taxon>
        <taxon>metagenomes</taxon>
        <taxon>ecological metagenomes</taxon>
    </lineage>
</organism>
<evidence type="ECO:0000313" key="3">
    <source>
        <dbReference type="EMBL" id="CAB4915266.1"/>
    </source>
</evidence>
<sequence>MTSLGRREAALLRGHLDRLASWDQRAAVRLVATPSALGVYAVLPHEVISFLALPSTGDVGDVTRSAVEVRRELGEDRPAEPIEIDLFSGDQVLGSSALADLPPSEGWQMPIHAVAEDLLRKLDDAVTELRARSADADSRTQQRILDEIWSRVTWAGLPMRVLHNARQLGFLVADPTRVSAATYGPWKRFATVRGQMFLKDRNTEYLLRVVRQS</sequence>
<feature type="domain" description="DUF8010" evidence="1">
    <location>
        <begin position="6"/>
        <end position="83"/>
    </location>
</feature>
<reference evidence="3" key="1">
    <citation type="submission" date="2020-05" db="EMBL/GenBank/DDBJ databases">
        <authorList>
            <person name="Chiriac C."/>
            <person name="Salcher M."/>
            <person name="Ghai R."/>
            <person name="Kavagutti S V."/>
        </authorList>
    </citation>
    <scope>NUCLEOTIDE SEQUENCE</scope>
</reference>
<dbReference type="AlphaFoldDB" id="A0A6J7H8H6"/>
<proteinExistence type="predicted"/>
<dbReference type="EMBL" id="CAFBMR010000039">
    <property type="protein sequence ID" value="CAB4915266.1"/>
    <property type="molecule type" value="Genomic_DNA"/>
</dbReference>
<feature type="domain" description="DUF8185" evidence="2">
    <location>
        <begin position="102"/>
        <end position="200"/>
    </location>
</feature>
<evidence type="ECO:0000259" key="2">
    <source>
        <dbReference type="Pfam" id="PF26572"/>
    </source>
</evidence>
<dbReference type="InterPro" id="IPR058323">
    <property type="entry name" value="DUF8010"/>
</dbReference>
<protein>
    <submittedName>
        <fullName evidence="3">Unannotated protein</fullName>
    </submittedName>
</protein>